<protein>
    <submittedName>
        <fullName evidence="1">Uncharacterized protein</fullName>
    </submittedName>
</protein>
<gene>
    <name evidence="1" type="ORF">GGQ74_003115</name>
</gene>
<sequence length="104" mass="11807">MTLYKTYSGENFPKTYLVIRKEDTPEHIVPFNVLYLFGELRLSKGAIQASHLPFAKGGQQRITQTIEDFGYCFYKWPGKLLGAELGDILEPTDLPPHPCHAHCP</sequence>
<comment type="caution">
    <text evidence="1">The sequence shown here is derived from an EMBL/GenBank/DDBJ whole genome shotgun (WGS) entry which is preliminary data.</text>
</comment>
<dbReference type="RefSeq" id="WP_167942502.1">
    <property type="nucleotide sequence ID" value="NZ_JAATJA010000005.1"/>
</dbReference>
<dbReference type="EMBL" id="JAATJA010000005">
    <property type="protein sequence ID" value="NJB69413.1"/>
    <property type="molecule type" value="Genomic_DNA"/>
</dbReference>
<dbReference type="Proteomes" id="UP000580856">
    <property type="component" value="Unassembled WGS sequence"/>
</dbReference>
<dbReference type="AlphaFoldDB" id="A0A846QSS1"/>
<keyword evidence="2" id="KW-1185">Reference proteome</keyword>
<accession>A0A846QSS1</accession>
<evidence type="ECO:0000313" key="2">
    <source>
        <dbReference type="Proteomes" id="UP000580856"/>
    </source>
</evidence>
<reference evidence="1 2" key="1">
    <citation type="submission" date="2020-03" db="EMBL/GenBank/DDBJ databases">
        <title>Genomic Encyclopedia of Type Strains, Phase IV (KMG-IV): sequencing the most valuable type-strain genomes for metagenomic binning, comparative biology and taxonomic classification.</title>
        <authorList>
            <person name="Goeker M."/>
        </authorList>
    </citation>
    <scope>NUCLEOTIDE SEQUENCE [LARGE SCALE GENOMIC DNA]</scope>
    <source>
        <strain evidence="1 2">DSM 24233</strain>
    </source>
</reference>
<evidence type="ECO:0000313" key="1">
    <source>
        <dbReference type="EMBL" id="NJB69413.1"/>
    </source>
</evidence>
<organism evidence="1 2">
    <name type="scientific">Desulfobaculum xiamenense</name>
    <dbReference type="NCBI Taxonomy" id="995050"/>
    <lineage>
        <taxon>Bacteria</taxon>
        <taxon>Pseudomonadati</taxon>
        <taxon>Thermodesulfobacteriota</taxon>
        <taxon>Desulfovibrionia</taxon>
        <taxon>Desulfovibrionales</taxon>
        <taxon>Desulfovibrionaceae</taxon>
        <taxon>Desulfobaculum</taxon>
    </lineage>
</organism>
<name>A0A846QSS1_9BACT</name>
<proteinExistence type="predicted"/>